<comment type="caution">
    <text evidence="1">The sequence shown here is derived from an EMBL/GenBank/DDBJ whole genome shotgun (WGS) entry which is preliminary data.</text>
</comment>
<organism evidence="1 2">
    <name type="scientific">Runella defluvii</name>
    <dbReference type="NCBI Taxonomy" id="370973"/>
    <lineage>
        <taxon>Bacteria</taxon>
        <taxon>Pseudomonadati</taxon>
        <taxon>Bacteroidota</taxon>
        <taxon>Cytophagia</taxon>
        <taxon>Cytophagales</taxon>
        <taxon>Spirosomataceae</taxon>
        <taxon>Runella</taxon>
    </lineage>
</organism>
<gene>
    <name evidence="1" type="ORF">FHS57_001768</name>
</gene>
<evidence type="ECO:0000313" key="2">
    <source>
        <dbReference type="Proteomes" id="UP000541352"/>
    </source>
</evidence>
<dbReference type="Proteomes" id="UP000541352">
    <property type="component" value="Unassembled WGS sequence"/>
</dbReference>
<reference evidence="1 2" key="1">
    <citation type="submission" date="2020-08" db="EMBL/GenBank/DDBJ databases">
        <title>Genomic Encyclopedia of Type Strains, Phase IV (KMG-IV): sequencing the most valuable type-strain genomes for metagenomic binning, comparative biology and taxonomic classification.</title>
        <authorList>
            <person name="Goeker M."/>
        </authorList>
    </citation>
    <scope>NUCLEOTIDE SEQUENCE [LARGE SCALE GENOMIC DNA]</scope>
    <source>
        <strain evidence="1 2">DSM 17976</strain>
    </source>
</reference>
<dbReference type="AlphaFoldDB" id="A0A7W5ZIH0"/>
<protein>
    <submittedName>
        <fullName evidence="1">GxxExxY protein</fullName>
    </submittedName>
</protein>
<dbReference type="EMBL" id="JACIBY010000003">
    <property type="protein sequence ID" value="MBB3837771.1"/>
    <property type="molecule type" value="Genomic_DNA"/>
</dbReference>
<keyword evidence="2" id="KW-1185">Reference proteome</keyword>
<sequence>MSQIITKKIINDLTYQIIGAAIEVHKVLGPGLLESNYEKALIHELSLRGLHTKSQQTIQVPYKEILLDCELRYDILVEDLVIVENKAVLDMHPIFEATLLTYMKHLKIPKGILINFHVLNIFNNGQKTFVNEYFRELPDS</sequence>
<dbReference type="Pfam" id="PF13366">
    <property type="entry name" value="PDDEXK_3"/>
    <property type="match status" value="1"/>
</dbReference>
<name>A0A7W5ZIH0_9BACT</name>
<proteinExistence type="predicted"/>
<evidence type="ECO:0000313" key="1">
    <source>
        <dbReference type="EMBL" id="MBB3837771.1"/>
    </source>
</evidence>
<dbReference type="RefSeq" id="WP_183972581.1">
    <property type="nucleotide sequence ID" value="NZ_JACIBY010000003.1"/>
</dbReference>
<accession>A0A7W5ZIH0</accession>
<dbReference type="InterPro" id="IPR026350">
    <property type="entry name" value="GxxExxY"/>
</dbReference>
<dbReference type="NCBIfam" id="TIGR04256">
    <property type="entry name" value="GxxExxY"/>
    <property type="match status" value="1"/>
</dbReference>